<dbReference type="EMBL" id="JBHSPU010000025">
    <property type="protein sequence ID" value="MFC5917250.1"/>
    <property type="molecule type" value="Genomic_DNA"/>
</dbReference>
<reference evidence="3" key="1">
    <citation type="journal article" date="2019" name="Int. J. Syst. Evol. Microbiol.">
        <title>The Global Catalogue of Microorganisms (GCM) 10K type strain sequencing project: providing services to taxonomists for standard genome sequencing and annotation.</title>
        <authorList>
            <consortium name="The Broad Institute Genomics Platform"/>
            <consortium name="The Broad Institute Genome Sequencing Center for Infectious Disease"/>
            <person name="Wu L."/>
            <person name="Ma J."/>
        </authorList>
    </citation>
    <scope>NUCLEOTIDE SEQUENCE [LARGE SCALE GENOMIC DNA]</scope>
    <source>
        <strain evidence="3">JCM 4147</strain>
    </source>
</reference>
<organism evidence="2 3">
    <name type="scientific">Streptomyces pulveraceus</name>
    <dbReference type="NCBI Taxonomy" id="68258"/>
    <lineage>
        <taxon>Bacteria</taxon>
        <taxon>Bacillati</taxon>
        <taxon>Actinomycetota</taxon>
        <taxon>Actinomycetes</taxon>
        <taxon>Kitasatosporales</taxon>
        <taxon>Streptomycetaceae</taxon>
        <taxon>Streptomyces</taxon>
    </lineage>
</organism>
<evidence type="ECO:0000313" key="2">
    <source>
        <dbReference type="EMBL" id="MFC5917250.1"/>
    </source>
</evidence>
<gene>
    <name evidence="2" type="ORF">ACFP1B_28035</name>
</gene>
<name>A0ABW1GQX8_9ACTN</name>
<feature type="region of interest" description="Disordered" evidence="1">
    <location>
        <begin position="57"/>
        <end position="96"/>
    </location>
</feature>
<evidence type="ECO:0000256" key="1">
    <source>
        <dbReference type="SAM" id="MobiDB-lite"/>
    </source>
</evidence>
<proteinExistence type="predicted"/>
<accession>A0ABW1GQX8</accession>
<feature type="compositionally biased region" description="Low complexity" evidence="1">
    <location>
        <begin position="60"/>
        <end position="76"/>
    </location>
</feature>
<protein>
    <submittedName>
        <fullName evidence="2">Uncharacterized protein</fullName>
    </submittedName>
</protein>
<comment type="caution">
    <text evidence="2">The sequence shown here is derived from an EMBL/GenBank/DDBJ whole genome shotgun (WGS) entry which is preliminary data.</text>
</comment>
<dbReference type="Proteomes" id="UP001596200">
    <property type="component" value="Unassembled WGS sequence"/>
</dbReference>
<dbReference type="RefSeq" id="WP_344514155.1">
    <property type="nucleotide sequence ID" value="NZ_BAAATU010000029.1"/>
</dbReference>
<evidence type="ECO:0000313" key="3">
    <source>
        <dbReference type="Proteomes" id="UP001596200"/>
    </source>
</evidence>
<keyword evidence="3" id="KW-1185">Reference proteome</keyword>
<sequence length="212" mass="23270">METAELVLEYVKALVWPVVTVAVAWGLRTQIAYAFTRMTRVETPAGSIEFEADAREVRQSAEGLSAAPASGSPAPAGTGGPGPEEEHPRLPSPRGSHQEFGIYESARLTALRSPALAVIRSWDFLQEDLAHALNQRRIPDPPNGDRWHPWDISWEHLHGLGLEPGAVAVYRSLRDLWDRAAHTRTVVTPQAANNFIVSCRDLSHQVNAGHHA</sequence>